<dbReference type="EMBL" id="CAKKNT010000004">
    <property type="protein sequence ID" value="CAH0418113.1"/>
    <property type="molecule type" value="Genomic_DNA"/>
</dbReference>
<evidence type="ECO:0000259" key="9">
    <source>
        <dbReference type="Pfam" id="PF02729"/>
    </source>
</evidence>
<dbReference type="EC" id="2.1.3.3" evidence="3 7"/>
<evidence type="ECO:0000313" key="11">
    <source>
        <dbReference type="Proteomes" id="UP000789719"/>
    </source>
</evidence>
<dbReference type="Proteomes" id="UP000789719">
    <property type="component" value="Unassembled WGS sequence"/>
</dbReference>
<feature type="binding site" evidence="7">
    <location>
        <begin position="243"/>
        <end position="244"/>
    </location>
    <ligand>
        <name>L-ornithine</name>
        <dbReference type="ChEBI" id="CHEBI:46911"/>
    </ligand>
</feature>
<dbReference type="HAMAP" id="MF_01109">
    <property type="entry name" value="OTCase"/>
    <property type="match status" value="1"/>
</dbReference>
<keyword evidence="4 7" id="KW-0963">Cytoplasm</keyword>
<feature type="binding site" evidence="7">
    <location>
        <position position="92"/>
    </location>
    <ligand>
        <name>carbamoyl phosphate</name>
        <dbReference type="ChEBI" id="CHEBI:58228"/>
    </ligand>
</feature>
<dbReference type="PANTHER" id="PTHR45753">
    <property type="entry name" value="ORNITHINE CARBAMOYLTRANSFERASE, MITOCHONDRIAL"/>
    <property type="match status" value="1"/>
</dbReference>
<evidence type="ECO:0000256" key="5">
    <source>
        <dbReference type="ARBA" id="ARBA00022679"/>
    </source>
</evidence>
<dbReference type="InterPro" id="IPR002292">
    <property type="entry name" value="Orn/put_carbamltrans"/>
</dbReference>
<dbReference type="InterPro" id="IPR006130">
    <property type="entry name" value="Asp/Orn_carbamoylTrfase"/>
</dbReference>
<feature type="binding site" evidence="7">
    <location>
        <begin position="281"/>
        <end position="282"/>
    </location>
    <ligand>
        <name>carbamoyl phosphate</name>
        <dbReference type="ChEBI" id="CHEBI:58228"/>
    </ligand>
</feature>
<dbReference type="Pfam" id="PF02729">
    <property type="entry name" value="OTCace_N"/>
    <property type="match status" value="1"/>
</dbReference>
<feature type="binding site" evidence="7">
    <location>
        <position position="326"/>
    </location>
    <ligand>
        <name>carbamoyl phosphate</name>
        <dbReference type="ChEBI" id="CHEBI:58228"/>
    </ligand>
</feature>
<gene>
    <name evidence="10" type="primary">arcB</name>
    <name evidence="10" type="ORF">WGH24286_00529</name>
</gene>
<dbReference type="Pfam" id="PF00185">
    <property type="entry name" value="OTCace"/>
    <property type="match status" value="1"/>
</dbReference>
<dbReference type="InterPro" id="IPR006132">
    <property type="entry name" value="Asp/Orn_carbamoyltranf_P-bd"/>
</dbReference>
<evidence type="ECO:0000256" key="6">
    <source>
        <dbReference type="ARBA" id="ARBA00048772"/>
    </source>
</evidence>
<feature type="domain" description="Aspartate/ornithine carbamoyltransferase Asp/Orn-binding" evidence="8">
    <location>
        <begin position="162"/>
        <end position="336"/>
    </location>
</feature>
<dbReference type="PROSITE" id="PS00097">
    <property type="entry name" value="CARBAMOYLTRANSFERASE"/>
    <property type="match status" value="1"/>
</dbReference>
<reference evidence="10 11" key="1">
    <citation type="submission" date="2021-11" db="EMBL/GenBank/DDBJ databases">
        <authorList>
            <person name="Depoorter E."/>
        </authorList>
    </citation>
    <scope>NUCLEOTIDE SEQUENCE [LARGE SCALE GENOMIC DNA]</scope>
    <source>
        <strain evidence="10 11">LMG 24286</strain>
    </source>
</reference>
<dbReference type="SUPFAM" id="SSF53671">
    <property type="entry name" value="Aspartate/ornithine carbamoyltransferase"/>
    <property type="match status" value="1"/>
</dbReference>
<keyword evidence="11" id="KW-1185">Reference proteome</keyword>
<name>A0ABM8Z9G8_9LACO</name>
<evidence type="ECO:0000256" key="4">
    <source>
        <dbReference type="ARBA" id="ARBA00022490"/>
    </source>
</evidence>
<dbReference type="InterPro" id="IPR006131">
    <property type="entry name" value="Asp_carbamoyltransf_Asp/Orn-bd"/>
</dbReference>
<comment type="catalytic activity">
    <reaction evidence="6 7">
        <text>carbamoyl phosphate + L-ornithine = L-citrulline + phosphate + H(+)</text>
        <dbReference type="Rhea" id="RHEA:19513"/>
        <dbReference type="ChEBI" id="CHEBI:15378"/>
        <dbReference type="ChEBI" id="CHEBI:43474"/>
        <dbReference type="ChEBI" id="CHEBI:46911"/>
        <dbReference type="ChEBI" id="CHEBI:57743"/>
        <dbReference type="ChEBI" id="CHEBI:58228"/>
        <dbReference type="EC" id="2.1.3.3"/>
    </reaction>
</comment>
<keyword evidence="5 7" id="KW-0808">Transferase</keyword>
<evidence type="ECO:0000256" key="1">
    <source>
        <dbReference type="ARBA" id="ARBA00004496"/>
    </source>
</evidence>
<comment type="subcellular location">
    <subcellularLocation>
        <location evidence="1 7">Cytoplasm</location>
    </subcellularLocation>
</comment>
<dbReference type="RefSeq" id="WP_230098218.1">
    <property type="nucleotide sequence ID" value="NZ_CAKKNT010000004.1"/>
</dbReference>
<dbReference type="GO" id="GO:0004585">
    <property type="term" value="F:ornithine carbamoyltransferase activity"/>
    <property type="evidence" value="ECO:0007669"/>
    <property type="project" value="UniProtKB-EC"/>
</dbReference>
<dbReference type="PRINTS" id="PR00100">
    <property type="entry name" value="AOTCASE"/>
</dbReference>
<feature type="binding site" evidence="7">
    <location>
        <position position="116"/>
    </location>
    <ligand>
        <name>carbamoyl phosphate</name>
        <dbReference type="ChEBI" id="CHEBI:58228"/>
    </ligand>
</feature>
<comment type="similarity">
    <text evidence="2 7">Belongs to the aspartate/ornithine carbamoyltransferase superfamily. OTCase family.</text>
</comment>
<comment type="caution">
    <text evidence="10">The sequence shown here is derived from an EMBL/GenBank/DDBJ whole genome shotgun (WGS) entry which is preliminary data.</text>
</comment>
<protein>
    <recommendedName>
        <fullName evidence="3 7">Ornithine carbamoyltransferase</fullName>
        <shortName evidence="7">OTCase</shortName>
        <ecNumber evidence="3 7">2.1.3.3</ecNumber>
    </recommendedName>
</protein>
<evidence type="ECO:0000256" key="3">
    <source>
        <dbReference type="ARBA" id="ARBA00013007"/>
    </source>
</evidence>
<evidence type="ECO:0000256" key="2">
    <source>
        <dbReference type="ARBA" id="ARBA00007805"/>
    </source>
</evidence>
<dbReference type="InterPro" id="IPR024904">
    <property type="entry name" value="OTCase_ArgI"/>
</dbReference>
<feature type="binding site" evidence="7">
    <location>
        <begin position="143"/>
        <end position="146"/>
    </location>
    <ligand>
        <name>carbamoyl phosphate</name>
        <dbReference type="ChEBI" id="CHEBI:58228"/>
    </ligand>
</feature>
<feature type="domain" description="Aspartate/ornithine carbamoyltransferase carbamoyl-P binding" evidence="9">
    <location>
        <begin position="16"/>
        <end position="156"/>
    </location>
</feature>
<dbReference type="InterPro" id="IPR036901">
    <property type="entry name" value="Asp/Orn_carbamoylTrfase_sf"/>
</dbReference>
<evidence type="ECO:0000313" key="10">
    <source>
        <dbReference type="EMBL" id="CAH0418113.1"/>
    </source>
</evidence>
<evidence type="ECO:0000259" key="8">
    <source>
        <dbReference type="Pfam" id="PF00185"/>
    </source>
</evidence>
<evidence type="ECO:0000256" key="7">
    <source>
        <dbReference type="HAMAP-Rule" id="MF_01109"/>
    </source>
</evidence>
<feature type="binding site" evidence="7">
    <location>
        <begin position="65"/>
        <end position="68"/>
    </location>
    <ligand>
        <name>carbamoyl phosphate</name>
        <dbReference type="ChEBI" id="CHEBI:58228"/>
    </ligand>
</feature>
<accession>A0ABM8Z9G8</accession>
<dbReference type="PANTHER" id="PTHR45753:SF1">
    <property type="entry name" value="ORNITHINE CARBAMOYLTRANSFERASE, CATABOLIC"/>
    <property type="match status" value="1"/>
</dbReference>
<sequence length="349" mass="38732">MTTINTNTINSVFQGRSFLAEKNFTPAELQYLIDFGLHLKYLAHHNIVHRYLEGQNIALLFEKTSTRTRAAFTTAAIELGAHPEYLGVNDIQLGKKESIEDTAIVLGCMFDGIEFRGFKQSDVTELAKHSGVPVWNGLTDDWHPTQMIADFMTIKENFGHLKGLTLAYIGDGRNNVAKSLLITGSMLGVSVHIVAPKDLQPPAEIIKLAQKLAKPTNVIPVVTDQLSVGVKNANIIYTDVWVSMGETDWQDRLALLKPYQVTMDVLAATNTPAEHLIFLHCLPAFHDTNTVYGAAVKADYGITAMEVTDEVFRSKYARQWQQAENRKHAIKAIMAATLGNLFIPEVPKL</sequence>
<dbReference type="PRINTS" id="PR00102">
    <property type="entry name" value="OTCASE"/>
</dbReference>
<proteinExistence type="inferred from homology"/>
<feature type="binding site" evidence="7">
    <location>
        <position position="175"/>
    </location>
    <ligand>
        <name>L-ornithine</name>
        <dbReference type="ChEBI" id="CHEBI:46911"/>
    </ligand>
</feature>
<organism evidence="10 11">
    <name type="scientific">Periweissella ghanensis</name>
    <dbReference type="NCBI Taxonomy" id="467997"/>
    <lineage>
        <taxon>Bacteria</taxon>
        <taxon>Bacillati</taxon>
        <taxon>Bacillota</taxon>
        <taxon>Bacilli</taxon>
        <taxon>Lactobacillales</taxon>
        <taxon>Lactobacillaceae</taxon>
        <taxon>Periweissella</taxon>
    </lineage>
</organism>
<feature type="binding site" evidence="7">
    <location>
        <position position="239"/>
    </location>
    <ligand>
        <name>L-ornithine</name>
        <dbReference type="ChEBI" id="CHEBI:46911"/>
    </ligand>
</feature>
<dbReference type="Gene3D" id="3.40.50.1370">
    <property type="entry name" value="Aspartate/ornithine carbamoyltransferase"/>
    <property type="match status" value="2"/>
</dbReference>
<dbReference type="NCBIfam" id="TIGR00658">
    <property type="entry name" value="orni_carb_tr"/>
    <property type="match status" value="1"/>
</dbReference>